<dbReference type="Proteomes" id="UP000287830">
    <property type="component" value="Unassembled WGS sequence"/>
</dbReference>
<sequence>MERSELQWLTHLIRCHDRELPELKELNSYYEGKQPLSYMAPELEHELDDRVRQVVINWPRLVVDSIEERLDVEGFRFPGQPAADEDLWRIWQANDMDSQSQQGHLDSLIMRRAYVVIGSRDGDDATPLITVESALDMYAEHDPQTRQVRAAVKRWEEEGEDGKVWHAALYLPDATSWWVKERGEWVEDPEHERDDHGIGEVMVEVLANRPRLKSPNGTSELADVIPLSDAACKIATDMMVSAEYHATPAGSPSASARRTSRTRPGARSVRSAGSSAGCGPPRRTGRTTGPTSSSFPRRRSPISTTP</sequence>
<accession>A0A7U9KYW8</accession>
<dbReference type="AlphaFoldDB" id="A0A7U9KYW8"/>
<dbReference type="Pfam" id="PF05133">
    <property type="entry name" value="SPP1_portal"/>
    <property type="match status" value="1"/>
</dbReference>
<name>A0A7U9KYW8_9ACTN</name>
<evidence type="ECO:0000313" key="2">
    <source>
        <dbReference type="EMBL" id="GCD37949.1"/>
    </source>
</evidence>
<feature type="region of interest" description="Disordered" evidence="1">
    <location>
        <begin position="246"/>
        <end position="306"/>
    </location>
</feature>
<dbReference type="InterPro" id="IPR021145">
    <property type="entry name" value="Portal_protein_SPP1_Gp6-like"/>
</dbReference>
<comment type="caution">
    <text evidence="2">The sequence shown here is derived from an EMBL/GenBank/DDBJ whole genome shotgun (WGS) entry which is preliminary data.</text>
</comment>
<gene>
    <name evidence="2" type="ORF">OEIGOIKO_05759</name>
</gene>
<dbReference type="EMBL" id="BHZC01000001">
    <property type="protein sequence ID" value="GCD37949.1"/>
    <property type="molecule type" value="Genomic_DNA"/>
</dbReference>
<protein>
    <submittedName>
        <fullName evidence="2">Bacteriophage protein</fullName>
    </submittedName>
</protein>
<evidence type="ECO:0000313" key="3">
    <source>
        <dbReference type="Proteomes" id="UP000287830"/>
    </source>
</evidence>
<organism evidence="2 3">
    <name type="scientific">Streptomyces chrestomyceticus JCM 4735</name>
    <dbReference type="NCBI Taxonomy" id="1306181"/>
    <lineage>
        <taxon>Bacteria</taxon>
        <taxon>Bacillati</taxon>
        <taxon>Actinomycetota</taxon>
        <taxon>Actinomycetes</taxon>
        <taxon>Kitasatosporales</taxon>
        <taxon>Streptomycetaceae</taxon>
        <taxon>Streptomyces</taxon>
    </lineage>
</organism>
<evidence type="ECO:0000256" key="1">
    <source>
        <dbReference type="SAM" id="MobiDB-lite"/>
    </source>
</evidence>
<reference evidence="2 3" key="1">
    <citation type="submission" date="2018-11" db="EMBL/GenBank/DDBJ databases">
        <title>Whole genome sequence of Streptomyces chrestomyceticus NBRC 13444(T).</title>
        <authorList>
            <person name="Komaki H."/>
            <person name="Tamura T."/>
        </authorList>
    </citation>
    <scope>NUCLEOTIDE SEQUENCE [LARGE SCALE GENOMIC DNA]</scope>
    <source>
        <strain evidence="2 3">NBRC 13444</strain>
    </source>
</reference>
<proteinExistence type="predicted"/>